<comment type="pathway">
    <text evidence="1">Amino-acid biosynthesis; L-tryptophan biosynthesis; L-tryptophan from chorismate: step 2/5.</text>
</comment>
<dbReference type="Proteomes" id="UP000751190">
    <property type="component" value="Unassembled WGS sequence"/>
</dbReference>
<evidence type="ECO:0000256" key="2">
    <source>
        <dbReference type="ARBA" id="ARBA00011948"/>
    </source>
</evidence>
<gene>
    <name evidence="11" type="ORF">KFE25_002803</name>
</gene>
<dbReference type="OMA" id="GPMTNPA"/>
<evidence type="ECO:0000313" key="12">
    <source>
        <dbReference type="Proteomes" id="UP000751190"/>
    </source>
</evidence>
<comment type="caution">
    <text evidence="11">The sequence shown here is derived from an EMBL/GenBank/DDBJ whole genome shotgun (WGS) entry which is preliminary data.</text>
</comment>
<comment type="similarity">
    <text evidence="8">Belongs to the anthranilate phosphoribosyltransferase family.</text>
</comment>
<evidence type="ECO:0000256" key="7">
    <source>
        <dbReference type="ARBA" id="ARBA00023141"/>
    </source>
</evidence>
<evidence type="ECO:0000256" key="6">
    <source>
        <dbReference type="ARBA" id="ARBA00022822"/>
    </source>
</evidence>
<dbReference type="InterPro" id="IPR005940">
    <property type="entry name" value="Anthranilate_Pribosyl_Tfrase"/>
</dbReference>
<dbReference type="HAMAP" id="MF_00211">
    <property type="entry name" value="TrpD"/>
    <property type="match status" value="1"/>
</dbReference>
<evidence type="ECO:0000259" key="10">
    <source>
        <dbReference type="Pfam" id="PF02885"/>
    </source>
</evidence>
<dbReference type="Gene3D" id="1.20.970.10">
    <property type="entry name" value="Transferase, Pyrimidine Nucleoside Phosphorylase, Chain C"/>
    <property type="match status" value="1"/>
</dbReference>
<evidence type="ECO:0000256" key="4">
    <source>
        <dbReference type="ARBA" id="ARBA00022676"/>
    </source>
</evidence>
<reference evidence="11" key="1">
    <citation type="submission" date="2021-05" db="EMBL/GenBank/DDBJ databases">
        <title>The genome of the haptophyte Pavlova lutheri (Diacronema luteri, Pavlovales) - a model for lipid biosynthesis in eukaryotic algae.</title>
        <authorList>
            <person name="Hulatt C.J."/>
            <person name="Posewitz M.C."/>
        </authorList>
    </citation>
    <scope>NUCLEOTIDE SEQUENCE</scope>
    <source>
        <strain evidence="11">NIVA-4/92</strain>
    </source>
</reference>
<dbReference type="NCBIfam" id="TIGR01245">
    <property type="entry name" value="trpD"/>
    <property type="match status" value="1"/>
</dbReference>
<dbReference type="GO" id="GO:0004048">
    <property type="term" value="F:anthranilate phosphoribosyltransferase activity"/>
    <property type="evidence" value="ECO:0007669"/>
    <property type="project" value="UniProtKB-EC"/>
</dbReference>
<evidence type="ECO:0000256" key="3">
    <source>
        <dbReference type="ARBA" id="ARBA00022605"/>
    </source>
</evidence>
<keyword evidence="3" id="KW-0028">Amino-acid biosynthesis</keyword>
<dbReference type="Pfam" id="PF00591">
    <property type="entry name" value="Glycos_transf_3"/>
    <property type="match status" value="1"/>
</dbReference>
<dbReference type="EMBL" id="JAGTXO010000010">
    <property type="protein sequence ID" value="KAG8465496.1"/>
    <property type="molecule type" value="Genomic_DNA"/>
</dbReference>
<dbReference type="OrthoDB" id="427800at2759"/>
<keyword evidence="5" id="KW-0808">Transferase</keyword>
<dbReference type="InterPro" id="IPR017459">
    <property type="entry name" value="Glycosyl_Trfase_fam3_N_dom"/>
</dbReference>
<evidence type="ECO:0000259" key="9">
    <source>
        <dbReference type="Pfam" id="PF00591"/>
    </source>
</evidence>
<evidence type="ECO:0000256" key="8">
    <source>
        <dbReference type="ARBA" id="ARBA00061500"/>
    </source>
</evidence>
<dbReference type="AlphaFoldDB" id="A0A8J5XIM5"/>
<organism evidence="11 12">
    <name type="scientific">Diacronema lutheri</name>
    <name type="common">Unicellular marine alga</name>
    <name type="synonym">Monochrysis lutheri</name>
    <dbReference type="NCBI Taxonomy" id="2081491"/>
    <lineage>
        <taxon>Eukaryota</taxon>
        <taxon>Haptista</taxon>
        <taxon>Haptophyta</taxon>
        <taxon>Pavlovophyceae</taxon>
        <taxon>Pavlovales</taxon>
        <taxon>Pavlovaceae</taxon>
        <taxon>Diacronema</taxon>
    </lineage>
</organism>
<dbReference type="InterPro" id="IPR035902">
    <property type="entry name" value="Nuc_phospho_transferase"/>
</dbReference>
<dbReference type="EC" id="2.4.2.18" evidence="2"/>
<dbReference type="SUPFAM" id="SSF52418">
    <property type="entry name" value="Nucleoside phosphorylase/phosphoribosyltransferase catalytic domain"/>
    <property type="match status" value="1"/>
</dbReference>
<name>A0A8J5XIM5_DIALT</name>
<evidence type="ECO:0000313" key="11">
    <source>
        <dbReference type="EMBL" id="KAG8465496.1"/>
    </source>
</evidence>
<protein>
    <recommendedName>
        <fullName evidence="2">anthranilate phosphoribosyltransferase</fullName>
        <ecNumber evidence="2">2.4.2.18</ecNumber>
    </recommendedName>
</protein>
<dbReference type="InterPro" id="IPR000312">
    <property type="entry name" value="Glycosyl_Trfase_fam3"/>
</dbReference>
<keyword evidence="4" id="KW-0328">Glycosyltransferase</keyword>
<proteinExistence type="inferred from homology"/>
<evidence type="ECO:0000256" key="5">
    <source>
        <dbReference type="ARBA" id="ARBA00022679"/>
    </source>
</evidence>
<keyword evidence="12" id="KW-1185">Reference proteome</keyword>
<dbReference type="GO" id="GO:0005829">
    <property type="term" value="C:cytosol"/>
    <property type="evidence" value="ECO:0007669"/>
    <property type="project" value="TreeGrafter"/>
</dbReference>
<keyword evidence="6" id="KW-0822">Tryptophan biosynthesis</keyword>
<keyword evidence="7" id="KW-0057">Aromatic amino acid biosynthesis</keyword>
<dbReference type="Pfam" id="PF02885">
    <property type="entry name" value="Glycos_trans_3N"/>
    <property type="match status" value="1"/>
</dbReference>
<sequence>MAQAPSLKEVIERLVAREDLTLEEAQGAVEAVINGADPHQCAAFLVLLRAKVETPREVAGMVLAMRKHMIPVPLAGTTIDIVGTGGDGANTLNFSTAASLVAASCGARVAKHGNRSVSSKSGSADVLQALGVKLDLGAAQVAACVDEASICFMFAPVFHPAMKAIVPVRKALGVRTVFNILGPLLNPASASRLLIGVYAPHLVELVARALYELEVERAYVIHCGGLDELAPIAVADIADVTRDGVTFGKLDPFALGFERCSIDDLKGGEAEENAAVLRKLLAGDVPGPLEDTVVLNAGTALYVYGKAASVREGCDMARAAIKSGAPLKTLAAWAGVCSRFA</sequence>
<feature type="domain" description="Glycosyl transferase family 3" evidence="9">
    <location>
        <begin position="77"/>
        <end position="325"/>
    </location>
</feature>
<dbReference type="PANTHER" id="PTHR43285">
    <property type="entry name" value="ANTHRANILATE PHOSPHORIBOSYLTRANSFERASE"/>
    <property type="match status" value="1"/>
</dbReference>
<dbReference type="PANTHER" id="PTHR43285:SF2">
    <property type="entry name" value="ANTHRANILATE PHOSPHORIBOSYLTRANSFERASE"/>
    <property type="match status" value="1"/>
</dbReference>
<dbReference type="GO" id="GO:0000162">
    <property type="term" value="P:L-tryptophan biosynthetic process"/>
    <property type="evidence" value="ECO:0007669"/>
    <property type="project" value="UniProtKB-KW"/>
</dbReference>
<dbReference type="FunFam" id="3.40.1030.10:FF:000002">
    <property type="entry name" value="Anthranilate phosphoribosyltransferase"/>
    <property type="match status" value="1"/>
</dbReference>
<feature type="domain" description="Glycosyl transferase family 3 N-terminal" evidence="10">
    <location>
        <begin position="8"/>
        <end position="69"/>
    </location>
</feature>
<dbReference type="SUPFAM" id="SSF47648">
    <property type="entry name" value="Nucleoside phosphorylase/phosphoribosyltransferase N-terminal domain"/>
    <property type="match status" value="1"/>
</dbReference>
<accession>A0A8J5XIM5</accession>
<dbReference type="Gene3D" id="3.40.1030.10">
    <property type="entry name" value="Nucleoside phosphorylase/phosphoribosyltransferase catalytic domain"/>
    <property type="match status" value="1"/>
</dbReference>
<dbReference type="InterPro" id="IPR036320">
    <property type="entry name" value="Glycosyl_Trfase_fam3_N_dom_sf"/>
</dbReference>
<evidence type="ECO:0000256" key="1">
    <source>
        <dbReference type="ARBA" id="ARBA00004907"/>
    </source>
</evidence>